<dbReference type="GO" id="GO:0005886">
    <property type="term" value="C:plasma membrane"/>
    <property type="evidence" value="ECO:0007669"/>
    <property type="project" value="UniProtKB-SubCell"/>
</dbReference>
<dbReference type="EMBL" id="CP003321">
    <property type="protein sequence ID" value="AFL66218.1"/>
    <property type="molecule type" value="Genomic_DNA"/>
</dbReference>
<evidence type="ECO:0000256" key="6">
    <source>
        <dbReference type="ARBA" id="ARBA00023136"/>
    </source>
</evidence>
<dbReference type="InterPro" id="IPR035906">
    <property type="entry name" value="MetI-like_sf"/>
</dbReference>
<keyword evidence="4 7" id="KW-0812">Transmembrane</keyword>
<comment type="similarity">
    <text evidence="7">Belongs to the binding-protein-dependent transport system permease family.</text>
</comment>
<feature type="transmembrane region" description="Helical" evidence="7">
    <location>
        <begin position="149"/>
        <end position="169"/>
    </location>
</feature>
<dbReference type="Gene3D" id="1.10.3720.10">
    <property type="entry name" value="MetI-like"/>
    <property type="match status" value="1"/>
</dbReference>
<feature type="transmembrane region" description="Helical" evidence="7">
    <location>
        <begin position="267"/>
        <end position="290"/>
    </location>
</feature>
<dbReference type="HOGENOM" id="CLU_036879_0_3_2"/>
<keyword evidence="5 7" id="KW-1133">Transmembrane helix</keyword>
<sequence length="342" mass="37672">MPVSINYVVKRVFWCILIVLGIIVFSYSILIFSPGDPAVKWAGNPRGPNASMAIEKAREELGLNDPLYLQIARFVYNVFNGNIGDSIAYKQPVLPLIYSRLQSTLELLVIAYVIAVPLGVFLGIYSALRRGSKSDSLIQAVGTILANTPTFWVATGLFLVFSMSGISLYGRINTRLALSTGFHPITGFYLLDSLIQGNLLVFIDVLLRLLPPALAVAVYPLGVLTRLTRTLMAEALLEDFVRASVAWGVRRDIIIWRYALKASVPGVIQITGLSFAYSLIDAMVVEYTVFGREGLGNLLYDALNYSDFRLAIGLITVVAVFYLVVNTLTDIIQALVDPRVRL</sequence>
<evidence type="ECO:0000259" key="8">
    <source>
        <dbReference type="PROSITE" id="PS50928"/>
    </source>
</evidence>
<comment type="subcellular location">
    <subcellularLocation>
        <location evidence="1 7">Cell membrane</location>
        <topology evidence="1 7">Multi-pass membrane protein</topology>
    </subcellularLocation>
</comment>
<feature type="transmembrane region" description="Helical" evidence="7">
    <location>
        <begin position="107"/>
        <end position="128"/>
    </location>
</feature>
<feature type="domain" description="ABC transmembrane type-1" evidence="8">
    <location>
        <begin position="101"/>
        <end position="333"/>
    </location>
</feature>
<gene>
    <name evidence="9" type="ORF">Desfe_0307</name>
</gene>
<evidence type="ECO:0000313" key="9">
    <source>
        <dbReference type="EMBL" id="AFL66218.1"/>
    </source>
</evidence>
<dbReference type="PANTHER" id="PTHR43163:SF6">
    <property type="entry name" value="DIPEPTIDE TRANSPORT SYSTEM PERMEASE PROTEIN DPPB-RELATED"/>
    <property type="match status" value="1"/>
</dbReference>
<keyword evidence="10" id="KW-1185">Reference proteome</keyword>
<dbReference type="OrthoDB" id="44105at2157"/>
<dbReference type="Pfam" id="PF19300">
    <property type="entry name" value="BPD_transp_1_N"/>
    <property type="match status" value="1"/>
</dbReference>
<dbReference type="GeneID" id="13061995"/>
<dbReference type="AlphaFoldDB" id="I3XQJ4"/>
<evidence type="ECO:0000313" key="10">
    <source>
        <dbReference type="Proteomes" id="UP000006175"/>
    </source>
</evidence>
<dbReference type="InterPro" id="IPR045621">
    <property type="entry name" value="BPD_transp_1_N"/>
</dbReference>
<feature type="transmembrane region" description="Helical" evidence="7">
    <location>
        <begin position="310"/>
        <end position="336"/>
    </location>
</feature>
<dbReference type="CDD" id="cd06261">
    <property type="entry name" value="TM_PBP2"/>
    <property type="match status" value="1"/>
</dbReference>
<dbReference type="Pfam" id="PF00528">
    <property type="entry name" value="BPD_transp_1"/>
    <property type="match status" value="1"/>
</dbReference>
<dbReference type="PROSITE" id="PS50928">
    <property type="entry name" value="ABC_TM1"/>
    <property type="match status" value="1"/>
</dbReference>
<keyword evidence="6 7" id="KW-0472">Membrane</keyword>
<dbReference type="KEGG" id="dfd:Desfe_0307"/>
<keyword evidence="3" id="KW-1003">Cell membrane</keyword>
<evidence type="ECO:0000256" key="3">
    <source>
        <dbReference type="ARBA" id="ARBA00022475"/>
    </source>
</evidence>
<reference evidence="9 10" key="1">
    <citation type="journal article" date="2012" name="J. Bacteriol.">
        <title>Complete Genome Sequence of Desulfurococcus fermentans, a Hyperthermophilic Cellulolytic Crenarchaeon Isolated from a Freshwater Hot Spring in Kamchatka, Russia.</title>
        <authorList>
            <person name="Susanti D."/>
            <person name="Johnson E.F."/>
            <person name="Rodriguez J.R."/>
            <person name="Anderson I."/>
            <person name="Perevalova A.A."/>
            <person name="Kyrpides N."/>
            <person name="Lucas S."/>
            <person name="Han J."/>
            <person name="Lapidus A."/>
            <person name="Cheng J.F."/>
            <person name="Goodwin L."/>
            <person name="Pitluck S."/>
            <person name="Mavrommatis K."/>
            <person name="Peters L."/>
            <person name="Land M.L."/>
            <person name="Hauser L."/>
            <person name="Gopalan V."/>
            <person name="Chan P.P."/>
            <person name="Lowe T.M."/>
            <person name="Atomi H."/>
            <person name="Bonch-Osmolovskaya E.A."/>
            <person name="Woyke T."/>
            <person name="Mukhopadhyay B."/>
        </authorList>
    </citation>
    <scope>NUCLEOTIDE SEQUENCE [LARGE SCALE GENOMIC DNA]</scope>
    <source>
        <strain evidence="9 10">DSM 16532</strain>
    </source>
</reference>
<dbReference type="GO" id="GO:0055085">
    <property type="term" value="P:transmembrane transport"/>
    <property type="evidence" value="ECO:0007669"/>
    <property type="project" value="InterPro"/>
</dbReference>
<feature type="transmembrane region" description="Helical" evidence="7">
    <location>
        <begin position="12"/>
        <end position="32"/>
    </location>
</feature>
<evidence type="ECO:0000256" key="1">
    <source>
        <dbReference type="ARBA" id="ARBA00004651"/>
    </source>
</evidence>
<dbReference type="PANTHER" id="PTHR43163">
    <property type="entry name" value="DIPEPTIDE TRANSPORT SYSTEM PERMEASE PROTEIN DPPB-RELATED"/>
    <property type="match status" value="1"/>
</dbReference>
<dbReference type="RefSeq" id="WP_014767120.1">
    <property type="nucleotide sequence ID" value="NC_018001.1"/>
</dbReference>
<evidence type="ECO:0000256" key="5">
    <source>
        <dbReference type="ARBA" id="ARBA00022989"/>
    </source>
</evidence>
<dbReference type="InterPro" id="IPR000515">
    <property type="entry name" value="MetI-like"/>
</dbReference>
<dbReference type="SUPFAM" id="SSF161098">
    <property type="entry name" value="MetI-like"/>
    <property type="match status" value="1"/>
</dbReference>
<evidence type="ECO:0000256" key="4">
    <source>
        <dbReference type="ARBA" id="ARBA00022692"/>
    </source>
</evidence>
<evidence type="ECO:0000256" key="7">
    <source>
        <dbReference type="RuleBase" id="RU363032"/>
    </source>
</evidence>
<keyword evidence="2 7" id="KW-0813">Transport</keyword>
<dbReference type="Proteomes" id="UP000006175">
    <property type="component" value="Chromosome"/>
</dbReference>
<organism evidence="9 10">
    <name type="scientific">Desulfurococcus amylolyticus DSM 16532</name>
    <dbReference type="NCBI Taxonomy" id="768672"/>
    <lineage>
        <taxon>Archaea</taxon>
        <taxon>Thermoproteota</taxon>
        <taxon>Thermoprotei</taxon>
        <taxon>Desulfurococcales</taxon>
        <taxon>Desulfurococcaceae</taxon>
        <taxon>Desulfurococcus</taxon>
    </lineage>
</organism>
<name>I3XQJ4_DESAM</name>
<feature type="transmembrane region" description="Helical" evidence="7">
    <location>
        <begin position="199"/>
        <end position="222"/>
    </location>
</feature>
<protein>
    <submittedName>
        <fullName evidence="9">Binding-protein-dependent transport systems inner membrane component</fullName>
    </submittedName>
</protein>
<dbReference type="eggNOG" id="arCOG00751">
    <property type="taxonomic scope" value="Archaea"/>
</dbReference>
<evidence type="ECO:0000256" key="2">
    <source>
        <dbReference type="ARBA" id="ARBA00022448"/>
    </source>
</evidence>
<proteinExistence type="inferred from homology"/>
<accession>I3XQJ4</accession>